<dbReference type="GO" id="GO:0044877">
    <property type="term" value="F:protein-containing complex binding"/>
    <property type="evidence" value="ECO:0007669"/>
    <property type="project" value="TreeGrafter"/>
</dbReference>
<evidence type="ECO:0000256" key="5">
    <source>
        <dbReference type="ARBA" id="ARBA00022618"/>
    </source>
</evidence>
<dbReference type="Pfam" id="PF03800">
    <property type="entry name" value="Nuf2"/>
    <property type="match status" value="1"/>
</dbReference>
<comment type="caution">
    <text evidence="15">The sequence shown here is derived from an EMBL/GenBank/DDBJ whole genome shotgun (WGS) entry which is preliminary data.</text>
</comment>
<dbReference type="OrthoDB" id="8194677at2759"/>
<evidence type="ECO:0000259" key="14">
    <source>
        <dbReference type="Pfam" id="PF18595"/>
    </source>
</evidence>
<dbReference type="GO" id="GO:0031262">
    <property type="term" value="C:Ndc80 complex"/>
    <property type="evidence" value="ECO:0007669"/>
    <property type="project" value="InterPro"/>
</dbReference>
<evidence type="ECO:0000256" key="2">
    <source>
        <dbReference type="ARBA" id="ARBA00004629"/>
    </source>
</evidence>
<keyword evidence="6" id="KW-0498">Mitosis</keyword>
<dbReference type="EMBL" id="NBSH01000001">
    <property type="protein sequence ID" value="ORX41026.1"/>
    <property type="molecule type" value="Genomic_DNA"/>
</dbReference>
<dbReference type="Gene3D" id="1.10.287.1490">
    <property type="match status" value="1"/>
</dbReference>
<proteinExistence type="inferred from homology"/>
<sequence>MMNSVRRPITTTKTPQTGFPVLTNVEIVNILAALDLHVQMDDVAKPTTQSAQMIFTALLDQLMGANVDMIEGPKGTLMSMMEYKELYSEALQFTMFYRHCREMATVCGIHNFGISDLTRPDPMRFRHHLSGVLNFAKYMEDKEQKFAEPAQRLRDQFEQTERMKDQLIRVENTIEEISIRNVQDRPLTEEAKKRNEAVRAELLNLRSEQVQLSHTVESLKSERQQVMELAASKNNEQTVLSQNTALARSRLVQSPDRIKRHISEMSSTVSAEKASLASIQRKTHDLSSRLEIIGTLESDLKGLIEMERKVEQQKSKVEEMKRNLMKLRGGCEGKQIEADGLKARLDQLDRQWTNAKDKFSRQQVALSEMRERSKTRMEGLGTTYEQQKKERAVWEKTIQRLKADQKALDLEMQAFTQTHETEINDLLAHYWEMRRQAEAYMKTVNGNLNLEVAGL</sequence>
<evidence type="ECO:0000256" key="1">
    <source>
        <dbReference type="ARBA" id="ARBA00004123"/>
    </source>
</evidence>
<feature type="coiled-coil region" evidence="12">
    <location>
        <begin position="150"/>
        <end position="236"/>
    </location>
</feature>
<dbReference type="AlphaFoldDB" id="A0A1Y1UUA9"/>
<keyword evidence="8 12" id="KW-0175">Coiled coil</keyword>
<gene>
    <name evidence="15" type="ORF">BD324DRAFT_612928</name>
</gene>
<evidence type="ECO:0000256" key="3">
    <source>
        <dbReference type="ARBA" id="ARBA00005498"/>
    </source>
</evidence>
<evidence type="ECO:0000259" key="13">
    <source>
        <dbReference type="Pfam" id="PF03800"/>
    </source>
</evidence>
<evidence type="ECO:0000313" key="15">
    <source>
        <dbReference type="EMBL" id="ORX41026.1"/>
    </source>
</evidence>
<evidence type="ECO:0000256" key="11">
    <source>
        <dbReference type="ARBA" id="ARBA00023328"/>
    </source>
</evidence>
<dbReference type="InterPro" id="IPR041112">
    <property type="entry name" value="Nuf2_DHR10-like"/>
</dbReference>
<accession>A0A1Y1UUA9</accession>
<evidence type="ECO:0000256" key="7">
    <source>
        <dbReference type="ARBA" id="ARBA00022838"/>
    </source>
</evidence>
<dbReference type="GeneID" id="33556265"/>
<keyword evidence="4" id="KW-0158">Chromosome</keyword>
<dbReference type="GO" id="GO:0051383">
    <property type="term" value="P:kinetochore organization"/>
    <property type="evidence" value="ECO:0007669"/>
    <property type="project" value="TreeGrafter"/>
</dbReference>
<feature type="domain" description="Nuf2 DHR10-like" evidence="14">
    <location>
        <begin position="266"/>
        <end position="380"/>
    </location>
</feature>
<evidence type="ECO:0000256" key="9">
    <source>
        <dbReference type="ARBA" id="ARBA00023242"/>
    </source>
</evidence>
<dbReference type="GO" id="GO:0007052">
    <property type="term" value="P:mitotic spindle organization"/>
    <property type="evidence" value="ECO:0007669"/>
    <property type="project" value="TreeGrafter"/>
</dbReference>
<reference evidence="15 16" key="1">
    <citation type="submission" date="2017-03" db="EMBL/GenBank/DDBJ databases">
        <title>Widespread Adenine N6-methylation of Active Genes in Fungi.</title>
        <authorList>
            <consortium name="DOE Joint Genome Institute"/>
            <person name="Mondo S.J."/>
            <person name="Dannebaum R.O."/>
            <person name="Kuo R.C."/>
            <person name="Louie K.B."/>
            <person name="Bewick A.J."/>
            <person name="Labutti K."/>
            <person name="Haridas S."/>
            <person name="Kuo A."/>
            <person name="Salamov A."/>
            <person name="Ahrendt S.R."/>
            <person name="Lau R."/>
            <person name="Bowen B.P."/>
            <person name="Lipzen A."/>
            <person name="Sullivan W."/>
            <person name="Andreopoulos W.B."/>
            <person name="Clum A."/>
            <person name="Lindquist E."/>
            <person name="Daum C."/>
            <person name="Northen T.R."/>
            <person name="Ramamoorthy G."/>
            <person name="Schmitz R.J."/>
            <person name="Gryganskyi A."/>
            <person name="Culley D."/>
            <person name="Magnuson J."/>
            <person name="James T.Y."/>
            <person name="O'Malley M.A."/>
            <person name="Stajich J.E."/>
            <person name="Spatafora J.W."/>
            <person name="Visel A."/>
            <person name="Grigoriev I.V."/>
        </authorList>
    </citation>
    <scope>NUCLEOTIDE SEQUENCE [LARGE SCALE GENOMIC DNA]</scope>
    <source>
        <strain evidence="15 16">NRRL Y-17943</strain>
    </source>
</reference>
<keyword evidence="16" id="KW-1185">Reference proteome</keyword>
<keyword evidence="7" id="KW-0995">Kinetochore</keyword>
<feature type="domain" description="Kinetochore protein Nuf2 N-terminal" evidence="13">
    <location>
        <begin position="18"/>
        <end position="152"/>
    </location>
</feature>
<evidence type="ECO:0000256" key="10">
    <source>
        <dbReference type="ARBA" id="ARBA00023306"/>
    </source>
</evidence>
<dbReference type="STRING" id="4999.A0A1Y1UUA9"/>
<dbReference type="Proteomes" id="UP000193218">
    <property type="component" value="Unassembled WGS sequence"/>
</dbReference>
<dbReference type="Gene3D" id="1.10.418.60">
    <property type="entry name" value="Ncd80 complex, Nuf2 subunit"/>
    <property type="match status" value="1"/>
</dbReference>
<dbReference type="GO" id="GO:0045132">
    <property type="term" value="P:meiotic chromosome segregation"/>
    <property type="evidence" value="ECO:0007669"/>
    <property type="project" value="TreeGrafter"/>
</dbReference>
<dbReference type="FunCoup" id="A0A1Y1UUA9">
    <property type="interactions" value="60"/>
</dbReference>
<evidence type="ECO:0000256" key="12">
    <source>
        <dbReference type="SAM" id="Coils"/>
    </source>
</evidence>
<comment type="similarity">
    <text evidence="3">Belongs to the NUF2 family.</text>
</comment>
<keyword evidence="10" id="KW-0131">Cell cycle</keyword>
<dbReference type="PANTHER" id="PTHR21650:SF2">
    <property type="entry name" value="KINETOCHORE PROTEIN NUF2"/>
    <property type="match status" value="1"/>
</dbReference>
<keyword evidence="11" id="KW-0137">Centromere</keyword>
<evidence type="ECO:0000256" key="6">
    <source>
        <dbReference type="ARBA" id="ARBA00022776"/>
    </source>
</evidence>
<dbReference type="GO" id="GO:0005634">
    <property type="term" value="C:nucleus"/>
    <property type="evidence" value="ECO:0007669"/>
    <property type="project" value="UniProtKB-SubCell"/>
</dbReference>
<evidence type="ECO:0000256" key="4">
    <source>
        <dbReference type="ARBA" id="ARBA00022454"/>
    </source>
</evidence>
<protein>
    <submittedName>
        <fullName evidence="15">Nuf2 family-domain-containing protein</fullName>
    </submittedName>
</protein>
<dbReference type="InterPro" id="IPR038275">
    <property type="entry name" value="Nuf2_N_sf"/>
</dbReference>
<evidence type="ECO:0000313" key="16">
    <source>
        <dbReference type="Proteomes" id="UP000193218"/>
    </source>
</evidence>
<feature type="coiled-coil region" evidence="12">
    <location>
        <begin position="303"/>
        <end position="358"/>
    </location>
</feature>
<keyword evidence="5" id="KW-0132">Cell division</keyword>
<dbReference type="GO" id="GO:0051315">
    <property type="term" value="P:attachment of mitotic spindle microtubules to kinetochore"/>
    <property type="evidence" value="ECO:0007669"/>
    <property type="project" value="TreeGrafter"/>
</dbReference>
<dbReference type="GO" id="GO:0051301">
    <property type="term" value="P:cell division"/>
    <property type="evidence" value="ECO:0007669"/>
    <property type="project" value="UniProtKB-KW"/>
</dbReference>
<dbReference type="InterPro" id="IPR005549">
    <property type="entry name" value="Kinetochore_Nuf2_N"/>
</dbReference>
<dbReference type="PANTHER" id="PTHR21650">
    <property type="entry name" value="MEMBRALIN/KINETOCHORE PROTEIN NUF2"/>
    <property type="match status" value="1"/>
</dbReference>
<evidence type="ECO:0000256" key="8">
    <source>
        <dbReference type="ARBA" id="ARBA00023054"/>
    </source>
</evidence>
<name>A0A1Y1UUA9_9TREE</name>
<dbReference type="RefSeq" id="XP_021874705.1">
    <property type="nucleotide sequence ID" value="XM_022014457.1"/>
</dbReference>
<comment type="subcellular location">
    <subcellularLocation>
        <location evidence="2">Chromosome</location>
        <location evidence="2">Centromere</location>
        <location evidence="2">Kinetochore</location>
    </subcellularLocation>
    <subcellularLocation>
        <location evidence="1">Nucleus</location>
    </subcellularLocation>
</comment>
<dbReference type="Pfam" id="PF18595">
    <property type="entry name" value="Nuf2_DHR10-like"/>
    <property type="match status" value="1"/>
</dbReference>
<organism evidence="15 16">
    <name type="scientific">Kockovaella imperatae</name>
    <dbReference type="NCBI Taxonomy" id="4999"/>
    <lineage>
        <taxon>Eukaryota</taxon>
        <taxon>Fungi</taxon>
        <taxon>Dikarya</taxon>
        <taxon>Basidiomycota</taxon>
        <taxon>Agaricomycotina</taxon>
        <taxon>Tremellomycetes</taxon>
        <taxon>Tremellales</taxon>
        <taxon>Cuniculitremaceae</taxon>
        <taxon>Kockovaella</taxon>
    </lineage>
</organism>
<keyword evidence="9" id="KW-0539">Nucleus</keyword>
<dbReference type="InParanoid" id="A0A1Y1UUA9"/>